<evidence type="ECO:0000259" key="2">
    <source>
        <dbReference type="PROSITE" id="PS51471"/>
    </source>
</evidence>
<dbReference type="PANTHER" id="PTHR33099:SF14">
    <property type="entry name" value="PROLYL 4-HYDROXYLASE ALPHA SUBUNIT FE(2+) 2OG DIOXYGENASE DOMAIN-CONTAINING PROTEIN"/>
    <property type="match status" value="1"/>
</dbReference>
<dbReference type="InterPro" id="IPR005123">
    <property type="entry name" value="Oxoglu/Fe-dep_dioxygenase_dom"/>
</dbReference>
<dbReference type="STRING" id="1314781.A0A165I487"/>
<gene>
    <name evidence="3" type="ORF">EXIGLDRAFT_836130</name>
</gene>
<reference evidence="3 4" key="1">
    <citation type="journal article" date="2016" name="Mol. Biol. Evol.">
        <title>Comparative Genomics of Early-Diverging Mushroom-Forming Fungi Provides Insights into the Origins of Lignocellulose Decay Capabilities.</title>
        <authorList>
            <person name="Nagy L.G."/>
            <person name="Riley R."/>
            <person name="Tritt A."/>
            <person name="Adam C."/>
            <person name="Daum C."/>
            <person name="Floudas D."/>
            <person name="Sun H."/>
            <person name="Yadav J.S."/>
            <person name="Pangilinan J."/>
            <person name="Larsson K.H."/>
            <person name="Matsuura K."/>
            <person name="Barry K."/>
            <person name="Labutti K."/>
            <person name="Kuo R."/>
            <person name="Ohm R.A."/>
            <person name="Bhattacharya S.S."/>
            <person name="Shirouzu T."/>
            <person name="Yoshinaga Y."/>
            <person name="Martin F.M."/>
            <person name="Grigoriev I.V."/>
            <person name="Hibbett D.S."/>
        </authorList>
    </citation>
    <scope>NUCLEOTIDE SEQUENCE [LARGE SCALE GENOMIC DNA]</scope>
    <source>
        <strain evidence="3 4">HHB12029</strain>
    </source>
</reference>
<dbReference type="InParanoid" id="A0A165I487"/>
<dbReference type="Proteomes" id="UP000077266">
    <property type="component" value="Unassembled WGS sequence"/>
</dbReference>
<feature type="domain" description="Fe2OG dioxygenase" evidence="2">
    <location>
        <begin position="123"/>
        <end position="223"/>
    </location>
</feature>
<keyword evidence="1" id="KW-0408">Iron</keyword>
<keyword evidence="1" id="KW-0560">Oxidoreductase</keyword>
<comment type="similarity">
    <text evidence="1">Belongs to the iron/ascorbate-dependent oxidoreductase family.</text>
</comment>
<dbReference type="PANTHER" id="PTHR33099">
    <property type="entry name" value="FE2OG DIOXYGENASE DOMAIN-CONTAINING PROTEIN"/>
    <property type="match status" value="1"/>
</dbReference>
<dbReference type="Gene3D" id="2.60.120.620">
    <property type="entry name" value="q2cbj1_9rhob like domain"/>
    <property type="match status" value="1"/>
</dbReference>
<keyword evidence="1" id="KW-0479">Metal-binding</keyword>
<keyword evidence="4" id="KW-1185">Reference proteome</keyword>
<dbReference type="EMBL" id="KV426000">
    <property type="protein sequence ID" value="KZV92873.1"/>
    <property type="molecule type" value="Genomic_DNA"/>
</dbReference>
<organism evidence="3 4">
    <name type="scientific">Exidia glandulosa HHB12029</name>
    <dbReference type="NCBI Taxonomy" id="1314781"/>
    <lineage>
        <taxon>Eukaryota</taxon>
        <taxon>Fungi</taxon>
        <taxon>Dikarya</taxon>
        <taxon>Basidiomycota</taxon>
        <taxon>Agaricomycotina</taxon>
        <taxon>Agaricomycetes</taxon>
        <taxon>Auriculariales</taxon>
        <taxon>Exidiaceae</taxon>
        <taxon>Exidia</taxon>
    </lineage>
</organism>
<dbReference type="GO" id="GO:0016491">
    <property type="term" value="F:oxidoreductase activity"/>
    <property type="evidence" value="ECO:0007669"/>
    <property type="project" value="UniProtKB-KW"/>
</dbReference>
<evidence type="ECO:0000313" key="4">
    <source>
        <dbReference type="Proteomes" id="UP000077266"/>
    </source>
</evidence>
<dbReference type="Pfam" id="PF13640">
    <property type="entry name" value="2OG-FeII_Oxy_3"/>
    <property type="match status" value="1"/>
</dbReference>
<protein>
    <recommendedName>
        <fullName evidence="2">Fe2OG dioxygenase domain-containing protein</fullName>
    </recommendedName>
</protein>
<sequence>MPASTITQSHRALLTDALVEPKPFYGEGVWSFPADHLNLFLAKDPFHVDLSKDAASDANLQKLAAACDAATFGMDQKDVLDESYRKAGKLDRKDFGLNIDIVTSGLLQAVHTALFSWEDQPRSIAAELYKLNVYGPGSFFKAHKDTPRGDDMFGSLVLNFPTKHEGGALVLRHDGREHIHDASAAAYTSGDQVSWIAFYSDVEHEVLPVTSGYRVTLTYNLYFTKDKPSDNPLPPAEPLLLAFKNVLGDESFLPTGGRLGFGLKHQYPIPVELEGRNEKQAFQDLSYALKGSDRAVFHTAELLGLKPKLAMAYELEDAGVYLLDSIYAGRHEVHGWEDEMRRWNGEKIESFLPDPEDDQYDHGYLADKAAAELPTLPSFDWIVPRASSTRVKSKFIAYGNQASMGSVYGDLVLIITVPPKDERAQA</sequence>
<proteinExistence type="inferred from homology"/>
<dbReference type="PROSITE" id="PS51471">
    <property type="entry name" value="FE2OG_OXY"/>
    <property type="match status" value="1"/>
</dbReference>
<evidence type="ECO:0000256" key="1">
    <source>
        <dbReference type="RuleBase" id="RU003682"/>
    </source>
</evidence>
<dbReference type="GO" id="GO:0046872">
    <property type="term" value="F:metal ion binding"/>
    <property type="evidence" value="ECO:0007669"/>
    <property type="project" value="UniProtKB-KW"/>
</dbReference>
<dbReference type="InterPro" id="IPR044862">
    <property type="entry name" value="Pro_4_hyd_alph_FE2OG_OXY"/>
</dbReference>
<accession>A0A165I487</accession>
<name>A0A165I487_EXIGL</name>
<dbReference type="OrthoDB" id="27483at2759"/>
<evidence type="ECO:0000313" key="3">
    <source>
        <dbReference type="EMBL" id="KZV92873.1"/>
    </source>
</evidence>
<dbReference type="AlphaFoldDB" id="A0A165I487"/>